<dbReference type="OrthoDB" id="9776368at2"/>
<dbReference type="SFLD" id="SFLDG01129">
    <property type="entry name" value="C1.5:_HAD__Beta-PGM__Phosphata"/>
    <property type="match status" value="1"/>
</dbReference>
<evidence type="ECO:0000313" key="2">
    <source>
        <dbReference type="Proteomes" id="UP000422989"/>
    </source>
</evidence>
<dbReference type="KEGG" id="moj:D7D94_10800"/>
<dbReference type="Gene3D" id="3.40.50.1000">
    <property type="entry name" value="HAD superfamily/HAD-like"/>
    <property type="match status" value="1"/>
</dbReference>
<name>A0A6I6E6R2_9MICO</name>
<protein>
    <submittedName>
        <fullName evidence="1">HAD family hydrolase</fullName>
    </submittedName>
</protein>
<reference evidence="1 2" key="1">
    <citation type="submission" date="2018-09" db="EMBL/GenBank/DDBJ databases">
        <title>Whole genome sequencing of Microbacterium oryzae strain MB-10T.</title>
        <authorList>
            <person name="Das S.K."/>
        </authorList>
    </citation>
    <scope>NUCLEOTIDE SEQUENCE [LARGE SCALE GENOMIC DNA]</scope>
    <source>
        <strain evidence="1 2">MB-10</strain>
    </source>
</reference>
<dbReference type="InterPro" id="IPR036412">
    <property type="entry name" value="HAD-like_sf"/>
</dbReference>
<keyword evidence="1" id="KW-0378">Hydrolase</keyword>
<organism evidence="1 2">
    <name type="scientific">Microbacterium oryzae</name>
    <dbReference type="NCBI Taxonomy" id="743009"/>
    <lineage>
        <taxon>Bacteria</taxon>
        <taxon>Bacillati</taxon>
        <taxon>Actinomycetota</taxon>
        <taxon>Actinomycetes</taxon>
        <taxon>Micrococcales</taxon>
        <taxon>Microbacteriaceae</taxon>
        <taxon>Microbacterium</taxon>
    </lineage>
</organism>
<dbReference type="InterPro" id="IPR041492">
    <property type="entry name" value="HAD_2"/>
</dbReference>
<keyword evidence="2" id="KW-1185">Reference proteome</keyword>
<dbReference type="GO" id="GO:0016787">
    <property type="term" value="F:hydrolase activity"/>
    <property type="evidence" value="ECO:0007669"/>
    <property type="project" value="UniProtKB-KW"/>
</dbReference>
<dbReference type="InterPro" id="IPR023214">
    <property type="entry name" value="HAD_sf"/>
</dbReference>
<dbReference type="SFLD" id="SFLDS00003">
    <property type="entry name" value="Haloacid_Dehalogenase"/>
    <property type="match status" value="1"/>
</dbReference>
<gene>
    <name evidence="1" type="ORF">D7D94_10800</name>
</gene>
<dbReference type="Pfam" id="PF13419">
    <property type="entry name" value="HAD_2"/>
    <property type="match status" value="1"/>
</dbReference>
<dbReference type="AlphaFoldDB" id="A0A6I6E6R2"/>
<dbReference type="InterPro" id="IPR023198">
    <property type="entry name" value="PGP-like_dom2"/>
</dbReference>
<dbReference type="PANTHER" id="PTHR43434:SF20">
    <property type="entry name" value="5'-NUCLEOTIDASE"/>
    <property type="match status" value="1"/>
</dbReference>
<accession>A0A6I6E6R2</accession>
<dbReference type="PANTHER" id="PTHR43434">
    <property type="entry name" value="PHOSPHOGLYCOLATE PHOSPHATASE"/>
    <property type="match status" value="1"/>
</dbReference>
<dbReference type="RefSeq" id="WP_156242615.1">
    <property type="nucleotide sequence ID" value="NZ_BAAAZL010000004.1"/>
</dbReference>
<dbReference type="GO" id="GO:0004713">
    <property type="term" value="F:protein tyrosine kinase activity"/>
    <property type="evidence" value="ECO:0007669"/>
    <property type="project" value="TreeGrafter"/>
</dbReference>
<dbReference type="Proteomes" id="UP000422989">
    <property type="component" value="Chromosome"/>
</dbReference>
<proteinExistence type="predicted"/>
<dbReference type="InterPro" id="IPR050155">
    <property type="entry name" value="HAD-like_hydrolase_sf"/>
</dbReference>
<dbReference type="EMBL" id="CP032550">
    <property type="protein sequence ID" value="QGU28110.1"/>
    <property type="molecule type" value="Genomic_DNA"/>
</dbReference>
<sequence length="230" mass="24356">MASPENSPWSCILWDVDGTVADASAGILPRITQVLTDLGRTPPPVEELSAWIGPPMLESFQVRGMLSPDEAVDAVARYRELAAREGYAESVALYPGVADLIHAVNAAGVPQSTASTKPENQVQAILEHYGLDGCFVSINGASSDADVLDTKSTVLAKALKRLKEAGVDTSRPVLVGDRHHDVDGAAEHGVPVVFVRWGFGTPGEEEGAIAVVDDIDQLRAVLISEHRDAA</sequence>
<dbReference type="Gene3D" id="1.10.150.240">
    <property type="entry name" value="Putative phosphatase, domain 2"/>
    <property type="match status" value="1"/>
</dbReference>
<dbReference type="GO" id="GO:0005829">
    <property type="term" value="C:cytosol"/>
    <property type="evidence" value="ECO:0007669"/>
    <property type="project" value="TreeGrafter"/>
</dbReference>
<evidence type="ECO:0000313" key="1">
    <source>
        <dbReference type="EMBL" id="QGU28110.1"/>
    </source>
</evidence>
<dbReference type="SUPFAM" id="SSF56784">
    <property type="entry name" value="HAD-like"/>
    <property type="match status" value="1"/>
</dbReference>